<evidence type="ECO:0000313" key="2">
    <source>
        <dbReference type="Proteomes" id="UP000287124"/>
    </source>
</evidence>
<protein>
    <submittedName>
        <fullName evidence="1">Uncharacterized protein</fullName>
    </submittedName>
</protein>
<organism evidence="1 2">
    <name type="scientific">Fusarium euwallaceae</name>
    <dbReference type="NCBI Taxonomy" id="1147111"/>
    <lineage>
        <taxon>Eukaryota</taxon>
        <taxon>Fungi</taxon>
        <taxon>Dikarya</taxon>
        <taxon>Ascomycota</taxon>
        <taxon>Pezizomycotina</taxon>
        <taxon>Sordariomycetes</taxon>
        <taxon>Hypocreomycetidae</taxon>
        <taxon>Hypocreales</taxon>
        <taxon>Nectriaceae</taxon>
        <taxon>Fusarium</taxon>
        <taxon>Fusarium solani species complex</taxon>
    </lineage>
</organism>
<dbReference type="Proteomes" id="UP000287124">
    <property type="component" value="Unassembled WGS sequence"/>
</dbReference>
<dbReference type="EMBL" id="MIKF01000987">
    <property type="protein sequence ID" value="RTE68259.1"/>
    <property type="molecule type" value="Genomic_DNA"/>
</dbReference>
<proteinExistence type="predicted"/>
<dbReference type="Pfam" id="PF12520">
    <property type="entry name" value="DUF3723"/>
    <property type="match status" value="1"/>
</dbReference>
<name>A0A430KXN7_9HYPO</name>
<dbReference type="AlphaFoldDB" id="A0A430KXN7"/>
<comment type="caution">
    <text evidence="1">The sequence shown here is derived from an EMBL/GenBank/DDBJ whole genome shotgun (WGS) entry which is preliminary data.</text>
</comment>
<sequence>MEQLHCEKEQKFLGIAVISFNALDFSSCREGILGGGEPDWDYVDRLKETIRSGCTWCPSQIPALIDRRQFEEALQRERIDGDTLNFDAGIRVECLGGLHEYLAADAVLANEHKRWRIWLYR</sequence>
<reference evidence="1 2" key="1">
    <citation type="submission" date="2017-06" db="EMBL/GenBank/DDBJ databases">
        <title>Comparative genomic analysis of Ambrosia Fusariam Clade fungi.</title>
        <authorList>
            <person name="Stajich J.E."/>
            <person name="Carrillo J."/>
            <person name="Kijimoto T."/>
            <person name="Eskalen A."/>
            <person name="O'Donnell K."/>
            <person name="Kasson M."/>
        </authorList>
    </citation>
    <scope>NUCLEOTIDE SEQUENCE [LARGE SCALE GENOMIC DNA]</scope>
    <source>
        <strain evidence="1 2">UCR1854</strain>
    </source>
</reference>
<keyword evidence="2" id="KW-1185">Reference proteome</keyword>
<dbReference type="InterPro" id="IPR022198">
    <property type="entry name" value="DUF3723"/>
</dbReference>
<accession>A0A430KXN7</accession>
<evidence type="ECO:0000313" key="1">
    <source>
        <dbReference type="EMBL" id="RTE68259.1"/>
    </source>
</evidence>
<gene>
    <name evidence="1" type="ORF">BHE90_017364</name>
</gene>